<dbReference type="Pfam" id="PF02630">
    <property type="entry name" value="SCO1-SenC"/>
    <property type="match status" value="1"/>
</dbReference>
<feature type="binding site" evidence="3">
    <location>
        <position position="294"/>
    </location>
    <ligand>
        <name>Cu cation</name>
        <dbReference type="ChEBI" id="CHEBI:23378"/>
    </ligand>
</feature>
<protein>
    <recommendedName>
        <fullName evidence="7">Thioredoxin domain-containing protein</fullName>
    </recommendedName>
</protein>
<sequence>MAKAISRNQYIRYLYHSISSQKCRSTKPSFHLFHSLSNTPTTTKSLPLSPLAMRLDRLENGFISYRFLCTSSSSNQSNSGSGGSSAGANSGSSGSSTGTDSGNSESSGGSQKTEQGKSIRGSPVSWMSFFLLVCTGAGLVYYYDREKKRHIEDITNASTSVKQGPSVGKAAIGGPFSLIDHNGKPVTEKDFFGKWTVVYFGFTHCPDICPDELQKLAAAVDKIKETSGIEMVPVFISVDPERDTVEQVGEYVKEFHPNLIGLTGSPEEIKKTARAYRVYYMKTEEEGSDYLVDHSIVMYLMDPKMEFVKFFGKNNDVDMLTDGIIKEIKQYKKVKA</sequence>
<feature type="disulfide bond" description="Redox-active" evidence="4">
    <location>
        <begin position="205"/>
        <end position="209"/>
    </location>
</feature>
<accession>A0ABD2R961</accession>
<evidence type="ECO:0000256" key="6">
    <source>
        <dbReference type="SAM" id="Phobius"/>
    </source>
</evidence>
<evidence type="ECO:0000259" key="7">
    <source>
        <dbReference type="PROSITE" id="PS51352"/>
    </source>
</evidence>
<feature type="domain" description="Thioredoxin" evidence="7">
    <location>
        <begin position="165"/>
        <end position="330"/>
    </location>
</feature>
<evidence type="ECO:0000256" key="4">
    <source>
        <dbReference type="PIRSR" id="PIRSR603782-2"/>
    </source>
</evidence>
<feature type="transmembrane region" description="Helical" evidence="6">
    <location>
        <begin position="124"/>
        <end position="143"/>
    </location>
</feature>
<feature type="binding site" evidence="3">
    <location>
        <position position="209"/>
    </location>
    <ligand>
        <name>Cu cation</name>
        <dbReference type="ChEBI" id="CHEBI:23378"/>
    </ligand>
</feature>
<keyword evidence="9" id="KW-1185">Reference proteome</keyword>
<keyword evidence="6" id="KW-0472">Membrane</keyword>
<proteinExistence type="inferred from homology"/>
<keyword evidence="4" id="KW-1015">Disulfide bond</keyword>
<dbReference type="PANTHER" id="PTHR12151:SF5">
    <property type="entry name" value="AT19154P"/>
    <property type="match status" value="1"/>
</dbReference>
<dbReference type="Gene3D" id="3.40.30.10">
    <property type="entry name" value="Glutaredoxin"/>
    <property type="match status" value="1"/>
</dbReference>
<evidence type="ECO:0000256" key="3">
    <source>
        <dbReference type="PIRSR" id="PIRSR603782-1"/>
    </source>
</evidence>
<dbReference type="InterPro" id="IPR003782">
    <property type="entry name" value="SCO1/SenC"/>
</dbReference>
<dbReference type="PANTHER" id="PTHR12151">
    <property type="entry name" value="ELECTRON TRANSPORT PROTIN SCO1/SENC FAMILY MEMBER"/>
    <property type="match status" value="1"/>
</dbReference>
<keyword evidence="6" id="KW-0812">Transmembrane</keyword>
<feature type="binding site" evidence="3">
    <location>
        <position position="205"/>
    </location>
    <ligand>
        <name>Cu cation</name>
        <dbReference type="ChEBI" id="CHEBI:23378"/>
    </ligand>
</feature>
<keyword evidence="2 3" id="KW-0186">Copper</keyword>
<keyword evidence="3" id="KW-0479">Metal-binding</keyword>
<dbReference type="Proteomes" id="UP001627284">
    <property type="component" value="Unassembled WGS sequence"/>
</dbReference>
<comment type="caution">
    <text evidence="8">The sequence shown here is derived from an EMBL/GenBank/DDBJ whole genome shotgun (WGS) entry which is preliminary data.</text>
</comment>
<dbReference type="SUPFAM" id="SSF52833">
    <property type="entry name" value="Thioredoxin-like"/>
    <property type="match status" value="1"/>
</dbReference>
<keyword evidence="6" id="KW-1133">Transmembrane helix</keyword>
<gene>
    <name evidence="8" type="ORF">AABB24_035542</name>
</gene>
<evidence type="ECO:0000313" key="9">
    <source>
        <dbReference type="Proteomes" id="UP001627284"/>
    </source>
</evidence>
<evidence type="ECO:0000256" key="5">
    <source>
        <dbReference type="SAM" id="MobiDB-lite"/>
    </source>
</evidence>
<feature type="compositionally biased region" description="Low complexity" evidence="5">
    <location>
        <begin position="86"/>
        <end position="110"/>
    </location>
</feature>
<dbReference type="PROSITE" id="PS51352">
    <property type="entry name" value="THIOREDOXIN_2"/>
    <property type="match status" value="1"/>
</dbReference>
<reference evidence="8 9" key="1">
    <citation type="submission" date="2024-05" db="EMBL/GenBank/DDBJ databases">
        <title>De novo assembly of an allotetraploid wild potato.</title>
        <authorList>
            <person name="Hosaka A.J."/>
        </authorList>
    </citation>
    <scope>NUCLEOTIDE SEQUENCE [LARGE SCALE GENOMIC DNA]</scope>
    <source>
        <tissue evidence="8">Young leaves</tissue>
    </source>
</reference>
<dbReference type="EMBL" id="JBJKTR010000021">
    <property type="protein sequence ID" value="KAL3327922.1"/>
    <property type="molecule type" value="Genomic_DNA"/>
</dbReference>
<evidence type="ECO:0000313" key="8">
    <source>
        <dbReference type="EMBL" id="KAL3327922.1"/>
    </source>
</evidence>
<dbReference type="InterPro" id="IPR013766">
    <property type="entry name" value="Thioredoxin_domain"/>
</dbReference>
<dbReference type="CDD" id="cd02968">
    <property type="entry name" value="SCO"/>
    <property type="match status" value="1"/>
</dbReference>
<evidence type="ECO:0000256" key="1">
    <source>
        <dbReference type="ARBA" id="ARBA00010996"/>
    </source>
</evidence>
<dbReference type="InterPro" id="IPR036249">
    <property type="entry name" value="Thioredoxin-like_sf"/>
</dbReference>
<name>A0ABD2R961_9SOLN</name>
<dbReference type="FunFam" id="3.40.30.10:FF:000013">
    <property type="entry name" value="Blast:Protein SCO1 homolog, mitochondrial"/>
    <property type="match status" value="1"/>
</dbReference>
<evidence type="ECO:0000256" key="2">
    <source>
        <dbReference type="ARBA" id="ARBA00023008"/>
    </source>
</evidence>
<feature type="region of interest" description="Disordered" evidence="5">
    <location>
        <begin position="73"/>
        <end position="119"/>
    </location>
</feature>
<organism evidence="8 9">
    <name type="scientific">Solanum stoloniferum</name>
    <dbReference type="NCBI Taxonomy" id="62892"/>
    <lineage>
        <taxon>Eukaryota</taxon>
        <taxon>Viridiplantae</taxon>
        <taxon>Streptophyta</taxon>
        <taxon>Embryophyta</taxon>
        <taxon>Tracheophyta</taxon>
        <taxon>Spermatophyta</taxon>
        <taxon>Magnoliopsida</taxon>
        <taxon>eudicotyledons</taxon>
        <taxon>Gunneridae</taxon>
        <taxon>Pentapetalae</taxon>
        <taxon>asterids</taxon>
        <taxon>lamiids</taxon>
        <taxon>Solanales</taxon>
        <taxon>Solanaceae</taxon>
        <taxon>Solanoideae</taxon>
        <taxon>Solaneae</taxon>
        <taxon>Solanum</taxon>
    </lineage>
</organism>
<comment type="similarity">
    <text evidence="1">Belongs to the SCO1/2 family.</text>
</comment>
<dbReference type="AlphaFoldDB" id="A0ABD2R961"/>